<dbReference type="RefSeq" id="XP_003686247.1">
    <property type="nucleotide sequence ID" value="XM_003686199.1"/>
</dbReference>
<dbReference type="InterPro" id="IPR023214">
    <property type="entry name" value="HAD_sf"/>
</dbReference>
<dbReference type="GeneID" id="11535388"/>
<gene>
    <name evidence="4" type="primary">TPHA0F03320</name>
    <name evidence="4" type="ordered locus">TPHA_0F03320</name>
</gene>
<reference evidence="4 5" key="1">
    <citation type="journal article" date="2011" name="Proc. Natl. Acad. Sci. U.S.A.">
        <title>Evolutionary erosion of yeast sex chromosomes by mating-type switching accidents.</title>
        <authorList>
            <person name="Gordon J.L."/>
            <person name="Armisen D."/>
            <person name="Proux-Wera E."/>
            <person name="Oheigeartaigh S.S."/>
            <person name="Byrne K.P."/>
            <person name="Wolfe K.H."/>
        </authorList>
    </citation>
    <scope>NUCLEOTIDE SEQUENCE [LARGE SCALE GENOMIC DNA]</scope>
    <source>
        <strain evidence="5">ATCC 24235 / CBS 4417 / NBRC 1672 / NRRL Y-8282 / UCD 70-5</strain>
    </source>
</reference>
<name>G8BUM7_TETPH</name>
<dbReference type="SFLD" id="SFLDG01133">
    <property type="entry name" value="C1.5.4:_Enolase-phosphatase_Li"/>
    <property type="match status" value="1"/>
</dbReference>
<organism evidence="4 5">
    <name type="scientific">Tetrapisispora phaffii (strain ATCC 24235 / CBS 4417 / NBRC 1672 / NRRL Y-8282 / UCD 70-5)</name>
    <name type="common">Yeast</name>
    <name type="synonym">Fabospora phaffii</name>
    <dbReference type="NCBI Taxonomy" id="1071381"/>
    <lineage>
        <taxon>Eukaryota</taxon>
        <taxon>Fungi</taxon>
        <taxon>Dikarya</taxon>
        <taxon>Ascomycota</taxon>
        <taxon>Saccharomycotina</taxon>
        <taxon>Saccharomycetes</taxon>
        <taxon>Saccharomycetales</taxon>
        <taxon>Saccharomycetaceae</taxon>
        <taxon>Tetrapisispora</taxon>
    </lineage>
</organism>
<dbReference type="OrthoDB" id="272500at2759"/>
<sequence>MTESRRYILDIEGTVCPISFVKSELFPYFLEQLADVILNVHKQDATIQGIVAKFGITDSTALLVHIRRLVEADVKDPVLKELQGYVWSRGYHSGDIKAPVYPDAIGFIKDPRNKIYIYSSGSVKAQKLLFRFVKDADTGTVDLTPHILGYYDITTSGRKIDPQSYRNIVSDINSIESTNNRESTFLFLSDNTLEIDAANEAGLSTRLVIREGNQPIPAEKLSTYHTIHSCHELQ</sequence>
<keyword evidence="5" id="KW-1185">Reference proteome</keyword>
<evidence type="ECO:0000313" key="5">
    <source>
        <dbReference type="Proteomes" id="UP000005666"/>
    </source>
</evidence>
<dbReference type="PANTHER" id="PTHR20371">
    <property type="entry name" value="ENOLASE-PHOSPHATASE E1"/>
    <property type="match status" value="1"/>
</dbReference>
<dbReference type="NCBIfam" id="TIGR01691">
    <property type="entry name" value="enolase-ppase"/>
    <property type="match status" value="1"/>
</dbReference>
<proteinExistence type="predicted"/>
<dbReference type="AlphaFoldDB" id="G8BUM7"/>
<accession>G8BUM7</accession>
<evidence type="ECO:0008006" key="6">
    <source>
        <dbReference type="Google" id="ProtNLM"/>
    </source>
</evidence>
<dbReference type="GO" id="GO:0043874">
    <property type="term" value="F:acireductone synthase activity"/>
    <property type="evidence" value="ECO:0007669"/>
    <property type="project" value="InterPro"/>
</dbReference>
<dbReference type="eggNOG" id="KOG2630">
    <property type="taxonomic scope" value="Eukaryota"/>
</dbReference>
<dbReference type="PANTHER" id="PTHR20371:SF1">
    <property type="entry name" value="ENOLASE-PHOSPHATASE E1"/>
    <property type="match status" value="1"/>
</dbReference>
<evidence type="ECO:0000256" key="2">
    <source>
        <dbReference type="ARBA" id="ARBA00022801"/>
    </source>
</evidence>
<dbReference type="Gene3D" id="1.10.720.60">
    <property type="match status" value="1"/>
</dbReference>
<dbReference type="SUPFAM" id="SSF56784">
    <property type="entry name" value="HAD-like"/>
    <property type="match status" value="1"/>
</dbReference>
<evidence type="ECO:0000313" key="4">
    <source>
        <dbReference type="EMBL" id="CCE63813.1"/>
    </source>
</evidence>
<dbReference type="SFLD" id="SFLDS00003">
    <property type="entry name" value="Haloacid_Dehalogenase"/>
    <property type="match status" value="1"/>
</dbReference>
<dbReference type="KEGG" id="tpf:TPHA_0F03320"/>
<dbReference type="InterPro" id="IPR023943">
    <property type="entry name" value="Enolase-ppase_E1"/>
</dbReference>
<dbReference type="SFLD" id="SFLDG01129">
    <property type="entry name" value="C1.5:_HAD__Beta-PGM__Phosphata"/>
    <property type="match status" value="1"/>
</dbReference>
<dbReference type="OMA" id="LQGMVWE"/>
<dbReference type="EMBL" id="HE612861">
    <property type="protein sequence ID" value="CCE63813.1"/>
    <property type="molecule type" value="Genomic_DNA"/>
</dbReference>
<dbReference type="Proteomes" id="UP000005666">
    <property type="component" value="Chromosome 6"/>
</dbReference>
<evidence type="ECO:0000256" key="1">
    <source>
        <dbReference type="ARBA" id="ARBA00022605"/>
    </source>
</evidence>
<keyword evidence="3" id="KW-0486">Methionine biosynthesis</keyword>
<dbReference type="STRING" id="1071381.G8BUM7"/>
<keyword evidence="1" id="KW-0028">Amino-acid biosynthesis</keyword>
<dbReference type="GO" id="GO:0000287">
    <property type="term" value="F:magnesium ion binding"/>
    <property type="evidence" value="ECO:0007669"/>
    <property type="project" value="InterPro"/>
</dbReference>
<evidence type="ECO:0000256" key="3">
    <source>
        <dbReference type="ARBA" id="ARBA00023167"/>
    </source>
</evidence>
<dbReference type="GO" id="GO:0019509">
    <property type="term" value="P:L-methionine salvage from methylthioadenosine"/>
    <property type="evidence" value="ECO:0007669"/>
    <property type="project" value="EnsemblFungi"/>
</dbReference>
<protein>
    <recommendedName>
        <fullName evidence="6">Enolase-phosphatase E1</fullName>
    </recommendedName>
</protein>
<dbReference type="Gene3D" id="3.40.50.1000">
    <property type="entry name" value="HAD superfamily/HAD-like"/>
    <property type="match status" value="1"/>
</dbReference>
<keyword evidence="2" id="KW-0378">Hydrolase</keyword>
<dbReference type="HOGENOM" id="CLU_023273_1_1_1"/>
<dbReference type="InterPro" id="IPR036412">
    <property type="entry name" value="HAD-like_sf"/>
</dbReference>